<evidence type="ECO:0000313" key="2">
    <source>
        <dbReference type="Proteomes" id="UP000326857"/>
    </source>
</evidence>
<accession>A0A5E7XPL1</accession>
<sequence length="55" mass="6133">MRSCKRPTMMKSIAKLIVWLDDVTQTLSIAYPFLDGGSDRHAVAQEAPSARQPFP</sequence>
<reference evidence="1 2" key="1">
    <citation type="submission" date="2019-09" db="EMBL/GenBank/DDBJ databases">
        <authorList>
            <person name="Dittami M. S."/>
        </authorList>
    </citation>
    <scope>NUCLEOTIDE SEQUENCE [LARGE SCALE GENOMIC DNA]</scope>
    <source>
        <strain evidence="1">SPHINGO391</strain>
    </source>
</reference>
<proteinExistence type="predicted"/>
<evidence type="ECO:0000313" key="1">
    <source>
        <dbReference type="EMBL" id="VVS96231.1"/>
    </source>
</evidence>
<name>A0A5E7XPL1_9SPHN</name>
<gene>
    <name evidence="1" type="ORF">SPHINGO391_100022</name>
</gene>
<dbReference type="Proteomes" id="UP000326857">
    <property type="component" value="Unassembled WGS sequence"/>
</dbReference>
<dbReference type="EMBL" id="CABVLI010000002">
    <property type="protein sequence ID" value="VVS96231.1"/>
    <property type="molecule type" value="Genomic_DNA"/>
</dbReference>
<dbReference type="AlphaFoldDB" id="A0A5E7XPL1"/>
<protein>
    <submittedName>
        <fullName evidence="1">Uncharacterized protein</fullName>
    </submittedName>
</protein>
<organism evidence="1 2">
    <name type="scientific">Sphingomonas aurantiaca</name>
    <dbReference type="NCBI Taxonomy" id="185949"/>
    <lineage>
        <taxon>Bacteria</taxon>
        <taxon>Pseudomonadati</taxon>
        <taxon>Pseudomonadota</taxon>
        <taxon>Alphaproteobacteria</taxon>
        <taxon>Sphingomonadales</taxon>
        <taxon>Sphingomonadaceae</taxon>
        <taxon>Sphingomonas</taxon>
    </lineage>
</organism>